<keyword evidence="5" id="KW-0808">Transferase</keyword>
<evidence type="ECO:0000313" key="5">
    <source>
        <dbReference type="EMBL" id="AOW80969.1"/>
    </source>
</evidence>
<evidence type="ECO:0000259" key="4">
    <source>
        <dbReference type="Pfam" id="PF01717"/>
    </source>
</evidence>
<dbReference type="RefSeq" id="WP_070365625.1">
    <property type="nucleotide sequence ID" value="NZ_CP016070.1"/>
</dbReference>
<dbReference type="SUPFAM" id="SSF51726">
    <property type="entry name" value="UROD/MetE-like"/>
    <property type="match status" value="1"/>
</dbReference>
<evidence type="ECO:0000256" key="2">
    <source>
        <dbReference type="ARBA" id="ARBA00022723"/>
    </source>
</evidence>
<dbReference type="GO" id="GO:0009086">
    <property type="term" value="P:methionine biosynthetic process"/>
    <property type="evidence" value="ECO:0007669"/>
    <property type="project" value="InterPro"/>
</dbReference>
<sequence length="351" mass="38335">MTREQFRPPHHDHDHFLLKTVVGSYPQPDWLDYVRAGAEAGDLEPADREEAEDDATRAAILDQQHAGLDVITDGEMRREGMVDYFTNVITGYDAPDGEGDDADWNASMPRVTAEVSTADPWLVEDFEFADRVATRPVKVTMTGPFTLATFASPEVYDSIEDLALDFADLIAVEVRRLAEAGADWIQLDEPGLGMSPHGELAQECLSRVAAEVPDDVRFGTHVCSGNYSNLADEMAAFPVDELDLEFASPDADDPAEVFEGRDFEMDIGFGVIDTQSREAESVAEIEARIEEGLQYIPPEQLTVSPDCGLKPLEREPATTKLEHMVTAAANVEAALDAGDIEAAGTDRSENG</sequence>
<dbReference type="InterPro" id="IPR038071">
    <property type="entry name" value="UROD/MetE-like_sf"/>
</dbReference>
<comment type="cofactor">
    <cofactor evidence="1">
        <name>Zn(2+)</name>
        <dbReference type="ChEBI" id="CHEBI:29105"/>
    </cofactor>
</comment>
<protein>
    <submittedName>
        <fullName evidence="5">Methionine synthase</fullName>
        <ecNumber evidence="5">2.1.1.14</ecNumber>
    </submittedName>
</protein>
<feature type="domain" description="Cobalamin-independent methionine synthase MetE C-terminal/archaeal" evidence="4">
    <location>
        <begin position="20"/>
        <end position="329"/>
    </location>
</feature>
<keyword evidence="5" id="KW-0489">Methyltransferase</keyword>
<dbReference type="PANTHER" id="PTHR30519">
    <property type="entry name" value="5-METHYLTETRAHYDROPTEROYLTRIGLUTAMATE--HOMOCYSTEINE METHYLTRANSFERASE"/>
    <property type="match status" value="1"/>
</dbReference>
<dbReference type="GeneID" id="29829792"/>
<dbReference type="GO" id="GO:0003871">
    <property type="term" value="F:5-methyltetrahydropteroyltriglutamate-homocysteine S-methyltransferase activity"/>
    <property type="evidence" value="ECO:0007669"/>
    <property type="project" value="UniProtKB-EC"/>
</dbReference>
<evidence type="ECO:0000256" key="3">
    <source>
        <dbReference type="ARBA" id="ARBA00022833"/>
    </source>
</evidence>
<proteinExistence type="predicted"/>
<dbReference type="Pfam" id="PF01717">
    <property type="entry name" value="Meth_synt_2"/>
    <property type="match status" value="1"/>
</dbReference>
<dbReference type="STRING" id="1873524.HSR6_1872"/>
<dbReference type="InterPro" id="IPR002629">
    <property type="entry name" value="Met_Synth_C/arc"/>
</dbReference>
<dbReference type="GO" id="GO:0008270">
    <property type="term" value="F:zinc ion binding"/>
    <property type="evidence" value="ECO:0007669"/>
    <property type="project" value="InterPro"/>
</dbReference>
<keyword evidence="3" id="KW-0862">Zinc</keyword>
<keyword evidence="2" id="KW-0479">Metal-binding</keyword>
<dbReference type="CDD" id="cd03311">
    <property type="entry name" value="CIMS_C_terminal_like"/>
    <property type="match status" value="1"/>
</dbReference>
<gene>
    <name evidence="5" type="ORF">HTSR_1803</name>
</gene>
<dbReference type="Gene3D" id="3.20.20.210">
    <property type="match status" value="1"/>
</dbReference>
<dbReference type="PATRIC" id="fig|1855411.3.peg.1812"/>
<dbReference type="GO" id="GO:0032259">
    <property type="term" value="P:methylation"/>
    <property type="evidence" value="ECO:0007669"/>
    <property type="project" value="UniProtKB-KW"/>
</dbReference>
<evidence type="ECO:0000313" key="6">
    <source>
        <dbReference type="Proteomes" id="UP000185608"/>
    </source>
</evidence>
<accession>A0A1D8S6K6</accession>
<reference evidence="5 6" key="1">
    <citation type="submission" date="2016-06" db="EMBL/GenBank/DDBJ databases">
        <title>Discovery of anaerobic lithoheterotrophic haloarchaeon capable of sulfur respiration by hydrogen and formate.</title>
        <authorList>
            <person name="Sorokin D.Y."/>
            <person name="Kublanov I.V."/>
            <person name="Roman P."/>
            <person name="Sinninghe Damste J.S."/>
            <person name="Golyshin P.N."/>
            <person name="Rojo D."/>
            <person name="Ciordia S."/>
            <person name="Mena Md.C."/>
            <person name="Ferrer M."/>
            <person name="Smedile F."/>
            <person name="Messina E."/>
            <person name="La Cono V."/>
            <person name="Yakimov M.M."/>
        </authorList>
    </citation>
    <scope>NUCLEOTIDE SEQUENCE [LARGE SCALE GENOMIC DNA]</scope>
    <source>
        <strain evidence="5 6">HTSR1</strain>
    </source>
</reference>
<dbReference type="KEGG" id="halh:HTSR_1803"/>
<dbReference type="Proteomes" id="UP000185608">
    <property type="component" value="Chromosome"/>
</dbReference>
<dbReference type="AlphaFoldDB" id="A0A1D8S6K6"/>
<dbReference type="EMBL" id="CP016070">
    <property type="protein sequence ID" value="AOW80969.1"/>
    <property type="molecule type" value="Genomic_DNA"/>
</dbReference>
<organism evidence="5 6">
    <name type="scientific">Halodesulfurarchaeum formicicum</name>
    <dbReference type="NCBI Taxonomy" id="1873524"/>
    <lineage>
        <taxon>Archaea</taxon>
        <taxon>Methanobacteriati</taxon>
        <taxon>Methanobacteriota</taxon>
        <taxon>Stenosarchaea group</taxon>
        <taxon>Halobacteria</taxon>
        <taxon>Halobacteriales</taxon>
        <taxon>Halobacteriaceae</taxon>
        <taxon>Halodesulfurarchaeum</taxon>
    </lineage>
</organism>
<dbReference type="EC" id="2.1.1.14" evidence="5"/>
<evidence type="ECO:0000256" key="1">
    <source>
        <dbReference type="ARBA" id="ARBA00001947"/>
    </source>
</evidence>
<name>A0A1D8S6K6_9EURY</name>